<dbReference type="Gene3D" id="3.30.565.10">
    <property type="entry name" value="Histidine kinase-like ATPase, C-terminal domain"/>
    <property type="match status" value="1"/>
</dbReference>
<dbReference type="RefSeq" id="WP_102269920.1">
    <property type="nucleotide sequence ID" value="NZ_MCSH01000202.1"/>
</dbReference>
<dbReference type="PANTHER" id="PTHR45528:SF1">
    <property type="entry name" value="SENSOR HISTIDINE KINASE CPXA"/>
    <property type="match status" value="1"/>
</dbReference>
<evidence type="ECO:0000256" key="5">
    <source>
        <dbReference type="ARBA" id="ARBA00022553"/>
    </source>
</evidence>
<dbReference type="InterPro" id="IPR050398">
    <property type="entry name" value="HssS/ArlS-like"/>
</dbReference>
<keyword evidence="5" id="KW-0597">Phosphoprotein</keyword>
<feature type="transmembrane region" description="Helical" evidence="14">
    <location>
        <begin position="9"/>
        <end position="35"/>
    </location>
</feature>
<comment type="subcellular location">
    <subcellularLocation>
        <location evidence="2">Cell membrane</location>
        <topology evidence="2">Multi-pass membrane protein</topology>
    </subcellularLocation>
</comment>
<keyword evidence="6" id="KW-0808">Transferase</keyword>
<organism evidence="16 17">
    <name type="scientific">Vibrio lentus</name>
    <dbReference type="NCBI Taxonomy" id="136468"/>
    <lineage>
        <taxon>Bacteria</taxon>
        <taxon>Pseudomonadati</taxon>
        <taxon>Pseudomonadota</taxon>
        <taxon>Gammaproteobacteria</taxon>
        <taxon>Vibrionales</taxon>
        <taxon>Vibrionaceae</taxon>
        <taxon>Vibrio</taxon>
    </lineage>
</organism>
<keyword evidence="7 14" id="KW-0812">Transmembrane</keyword>
<dbReference type="InterPro" id="IPR036890">
    <property type="entry name" value="HATPase_C_sf"/>
</dbReference>
<gene>
    <name evidence="16" type="ORF">BCV30_12875</name>
</gene>
<dbReference type="SUPFAM" id="SSF47384">
    <property type="entry name" value="Homodimeric domain of signal transducing histidine kinase"/>
    <property type="match status" value="1"/>
</dbReference>
<dbReference type="InterPro" id="IPR036097">
    <property type="entry name" value="HisK_dim/P_sf"/>
</dbReference>
<evidence type="ECO:0000256" key="8">
    <source>
        <dbReference type="ARBA" id="ARBA00022741"/>
    </source>
</evidence>
<dbReference type="InterPro" id="IPR005467">
    <property type="entry name" value="His_kinase_dom"/>
</dbReference>
<keyword evidence="13 14" id="KW-0472">Membrane</keyword>
<evidence type="ECO:0000313" key="16">
    <source>
        <dbReference type="EMBL" id="PME60603.1"/>
    </source>
</evidence>
<evidence type="ECO:0000256" key="1">
    <source>
        <dbReference type="ARBA" id="ARBA00000085"/>
    </source>
</evidence>
<evidence type="ECO:0000256" key="12">
    <source>
        <dbReference type="ARBA" id="ARBA00023012"/>
    </source>
</evidence>
<dbReference type="Gene3D" id="1.10.287.130">
    <property type="match status" value="1"/>
</dbReference>
<evidence type="ECO:0000256" key="11">
    <source>
        <dbReference type="ARBA" id="ARBA00022989"/>
    </source>
</evidence>
<keyword evidence="8" id="KW-0547">Nucleotide-binding</keyword>
<dbReference type="SMART" id="SM00388">
    <property type="entry name" value="HisKA"/>
    <property type="match status" value="1"/>
</dbReference>
<feature type="domain" description="Histidine kinase" evidence="15">
    <location>
        <begin position="227"/>
        <end position="419"/>
    </location>
</feature>
<dbReference type="Gene3D" id="6.10.340.10">
    <property type="match status" value="1"/>
</dbReference>
<keyword evidence="10" id="KW-0067">ATP-binding</keyword>
<keyword evidence="11 14" id="KW-1133">Transmembrane helix</keyword>
<evidence type="ECO:0000256" key="14">
    <source>
        <dbReference type="SAM" id="Phobius"/>
    </source>
</evidence>
<keyword evidence="4" id="KW-1003">Cell membrane</keyword>
<feature type="transmembrane region" description="Helical" evidence="14">
    <location>
        <begin position="144"/>
        <end position="166"/>
    </location>
</feature>
<dbReference type="Proteomes" id="UP000235778">
    <property type="component" value="Unassembled WGS sequence"/>
</dbReference>
<accession>A0A2N7BPR6</accession>
<evidence type="ECO:0000256" key="7">
    <source>
        <dbReference type="ARBA" id="ARBA00022692"/>
    </source>
</evidence>
<evidence type="ECO:0000256" key="2">
    <source>
        <dbReference type="ARBA" id="ARBA00004651"/>
    </source>
</evidence>
<dbReference type="EC" id="2.7.13.3" evidence="3"/>
<dbReference type="GO" id="GO:0005524">
    <property type="term" value="F:ATP binding"/>
    <property type="evidence" value="ECO:0007669"/>
    <property type="project" value="UniProtKB-KW"/>
</dbReference>
<keyword evidence="9 16" id="KW-0418">Kinase</keyword>
<proteinExistence type="predicted"/>
<evidence type="ECO:0000256" key="10">
    <source>
        <dbReference type="ARBA" id="ARBA00022840"/>
    </source>
</evidence>
<dbReference type="PROSITE" id="PS50109">
    <property type="entry name" value="HIS_KIN"/>
    <property type="match status" value="1"/>
</dbReference>
<evidence type="ECO:0000313" key="17">
    <source>
        <dbReference type="Proteomes" id="UP000235778"/>
    </source>
</evidence>
<dbReference type="PANTHER" id="PTHR45528">
    <property type="entry name" value="SENSOR HISTIDINE KINASE CPXA"/>
    <property type="match status" value="1"/>
</dbReference>
<dbReference type="Pfam" id="PF00512">
    <property type="entry name" value="HisKA"/>
    <property type="match status" value="1"/>
</dbReference>
<dbReference type="InterPro" id="IPR003661">
    <property type="entry name" value="HisK_dim/P_dom"/>
</dbReference>
<dbReference type="SUPFAM" id="SSF55874">
    <property type="entry name" value="ATPase domain of HSP90 chaperone/DNA topoisomerase II/histidine kinase"/>
    <property type="match status" value="1"/>
</dbReference>
<dbReference type="GO" id="GO:0000155">
    <property type="term" value="F:phosphorelay sensor kinase activity"/>
    <property type="evidence" value="ECO:0007669"/>
    <property type="project" value="InterPro"/>
</dbReference>
<sequence length="419" mass="47010">MKIRPSLRIYVLLAILITGVTTILVLSALSINYFISGMDAAMRGSMIAQAQQDVVQPGKPVTNQEFTVATQWGDLPQGIQTYIEQSNVELNVISKKVLGKSIFAPPKEGYFVMKVMKGDEVRYVSAVFDQTQDHFLEDKALPHFVTIFLTALAAIVLFFAILVLILRKVASPVEQLKNWAKSLDKDNLNEPTPDFHFSELNTLASIIRDSLSSVQSSLEREQKFLGYASHELRTPIAVTRTNSELELLEKLIQKGKSPEKQLEVVDRIKRAGFTMTDLTETLLWLTRQQDKDLPLDSIHLGDMLQQINHDLTYLLNGKPVTVSLKSDESQYQLPAGLTRIVLTNLIRNAYQHTGNGTVDIVQKGSRVVIVNCNTDGSIEDNELGFGLGLELTERLLTQYDWQYQNQEQAGGRKVQVDFT</sequence>
<comment type="catalytic activity">
    <reaction evidence="1">
        <text>ATP + protein L-histidine = ADP + protein N-phospho-L-histidine.</text>
        <dbReference type="EC" id="2.7.13.3"/>
    </reaction>
</comment>
<dbReference type="CDD" id="cd00082">
    <property type="entry name" value="HisKA"/>
    <property type="match status" value="1"/>
</dbReference>
<dbReference type="AlphaFoldDB" id="A0A2N7BPR6"/>
<evidence type="ECO:0000256" key="3">
    <source>
        <dbReference type="ARBA" id="ARBA00012438"/>
    </source>
</evidence>
<evidence type="ECO:0000256" key="4">
    <source>
        <dbReference type="ARBA" id="ARBA00022475"/>
    </source>
</evidence>
<name>A0A2N7BPR6_9VIBR</name>
<dbReference type="EMBL" id="MCSI01000143">
    <property type="protein sequence ID" value="PME60603.1"/>
    <property type="molecule type" value="Genomic_DNA"/>
</dbReference>
<protein>
    <recommendedName>
        <fullName evidence="3">histidine kinase</fullName>
        <ecNumber evidence="3">2.7.13.3</ecNumber>
    </recommendedName>
</protein>
<evidence type="ECO:0000256" key="9">
    <source>
        <dbReference type="ARBA" id="ARBA00022777"/>
    </source>
</evidence>
<comment type="caution">
    <text evidence="16">The sequence shown here is derived from an EMBL/GenBank/DDBJ whole genome shotgun (WGS) entry which is preliminary data.</text>
</comment>
<evidence type="ECO:0000256" key="6">
    <source>
        <dbReference type="ARBA" id="ARBA00022679"/>
    </source>
</evidence>
<evidence type="ECO:0000259" key="15">
    <source>
        <dbReference type="PROSITE" id="PS50109"/>
    </source>
</evidence>
<evidence type="ECO:0000256" key="13">
    <source>
        <dbReference type="ARBA" id="ARBA00023136"/>
    </source>
</evidence>
<keyword evidence="12" id="KW-0902">Two-component regulatory system</keyword>
<reference evidence="17" key="1">
    <citation type="submission" date="2016-07" db="EMBL/GenBank/DDBJ databases">
        <title>Nontailed viruses are major unrecognized killers of bacteria in the ocean.</title>
        <authorList>
            <person name="Kauffman K."/>
            <person name="Hussain F."/>
            <person name="Yang J."/>
            <person name="Arevalo P."/>
            <person name="Brown J."/>
            <person name="Cutler M."/>
            <person name="Kelly L."/>
            <person name="Polz M.F."/>
        </authorList>
    </citation>
    <scope>NUCLEOTIDE SEQUENCE [LARGE SCALE GENOMIC DNA]</scope>
    <source>
        <strain evidence="17">10N.286.55.C1</strain>
    </source>
</reference>
<dbReference type="GO" id="GO:0005886">
    <property type="term" value="C:plasma membrane"/>
    <property type="evidence" value="ECO:0007669"/>
    <property type="project" value="UniProtKB-SubCell"/>
</dbReference>